<dbReference type="InterPro" id="IPR051988">
    <property type="entry name" value="HRR_RAD51_Paralog"/>
</dbReference>
<organism evidence="3 4">
    <name type="scientific">Babesia bigemina</name>
    <dbReference type="NCBI Taxonomy" id="5866"/>
    <lineage>
        <taxon>Eukaryota</taxon>
        <taxon>Sar</taxon>
        <taxon>Alveolata</taxon>
        <taxon>Apicomplexa</taxon>
        <taxon>Aconoidasida</taxon>
        <taxon>Piroplasmida</taxon>
        <taxon>Babesiidae</taxon>
        <taxon>Babesia</taxon>
    </lineage>
</organism>
<dbReference type="RefSeq" id="XP_012766517.1">
    <property type="nucleotide sequence ID" value="XM_012911063.1"/>
</dbReference>
<dbReference type="VEuPathDB" id="PiroplasmaDB:BBBOND_0106400"/>
<comment type="subcellular location">
    <subcellularLocation>
        <location evidence="1">Nucleus</location>
    </subcellularLocation>
</comment>
<evidence type="ECO:0000313" key="4">
    <source>
        <dbReference type="Proteomes" id="UP000033188"/>
    </source>
</evidence>
<dbReference type="KEGG" id="bbig:BBBOND_0106400"/>
<dbReference type="Proteomes" id="UP000033188">
    <property type="component" value="Chromosome 1"/>
</dbReference>
<dbReference type="Gene3D" id="3.40.50.300">
    <property type="entry name" value="P-loop containing nucleotide triphosphate hydrolases"/>
    <property type="match status" value="1"/>
</dbReference>
<evidence type="ECO:0000256" key="2">
    <source>
        <dbReference type="ARBA" id="ARBA00023242"/>
    </source>
</evidence>
<dbReference type="PANTHER" id="PTHR46457:SF1">
    <property type="entry name" value="DNA REPAIR PROTEIN RAD51 HOMOLOG 4"/>
    <property type="match status" value="1"/>
</dbReference>
<dbReference type="GO" id="GO:0000723">
    <property type="term" value="P:telomere maintenance"/>
    <property type="evidence" value="ECO:0007669"/>
    <property type="project" value="TreeGrafter"/>
</dbReference>
<dbReference type="AlphaFoldDB" id="A0A061D0L0"/>
<reference evidence="4" key="1">
    <citation type="journal article" date="2014" name="Nucleic Acids Res.">
        <title>The evolutionary dynamics of variant antigen genes in Babesia reveal a history of genomic innovation underlying host-parasite interaction.</title>
        <authorList>
            <person name="Jackson A.P."/>
            <person name="Otto T.D."/>
            <person name="Darby A."/>
            <person name="Ramaprasad A."/>
            <person name="Xia D."/>
            <person name="Echaide I.E."/>
            <person name="Farber M."/>
            <person name="Gahlot S."/>
            <person name="Gamble J."/>
            <person name="Gupta D."/>
            <person name="Gupta Y."/>
            <person name="Jackson L."/>
            <person name="Malandrin L."/>
            <person name="Malas T.B."/>
            <person name="Moussa E."/>
            <person name="Nair M."/>
            <person name="Reid A.J."/>
            <person name="Sanders M."/>
            <person name="Sharma J."/>
            <person name="Tracey A."/>
            <person name="Quail M.A."/>
            <person name="Weir W."/>
            <person name="Wastling J.M."/>
            <person name="Hall N."/>
            <person name="Willadsen P."/>
            <person name="Lingelbach K."/>
            <person name="Shiels B."/>
            <person name="Tait A."/>
            <person name="Berriman M."/>
            <person name="Allred D.R."/>
            <person name="Pain A."/>
        </authorList>
    </citation>
    <scope>NUCLEOTIDE SEQUENCE [LARGE SCALE GENOMIC DNA]</scope>
    <source>
        <strain evidence="4">Bond</strain>
    </source>
</reference>
<dbReference type="PANTHER" id="PTHR46457">
    <property type="entry name" value="DNA REPAIR PROTEIN RAD51 HOMOLOG 4"/>
    <property type="match status" value="1"/>
</dbReference>
<protein>
    <recommendedName>
        <fullName evidence="5">RecA family profile 1 domain-containing protein</fullName>
    </recommendedName>
</protein>
<keyword evidence="4" id="KW-1185">Reference proteome</keyword>
<gene>
    <name evidence="3" type="ORF">BBBOND_0106400</name>
</gene>
<dbReference type="GO" id="GO:0005815">
    <property type="term" value="C:microtubule organizing center"/>
    <property type="evidence" value="ECO:0007669"/>
    <property type="project" value="TreeGrafter"/>
</dbReference>
<evidence type="ECO:0000313" key="3">
    <source>
        <dbReference type="EMBL" id="CDR94331.1"/>
    </source>
</evidence>
<evidence type="ECO:0000256" key="1">
    <source>
        <dbReference type="ARBA" id="ARBA00004123"/>
    </source>
</evidence>
<evidence type="ECO:0008006" key="5">
    <source>
        <dbReference type="Google" id="ProtNLM"/>
    </source>
</evidence>
<dbReference type="OrthoDB" id="361942at2759"/>
<name>A0A061D0L0_BABBI</name>
<dbReference type="GO" id="GO:0000400">
    <property type="term" value="F:four-way junction DNA binding"/>
    <property type="evidence" value="ECO:0007669"/>
    <property type="project" value="TreeGrafter"/>
</dbReference>
<dbReference type="SUPFAM" id="SSF52540">
    <property type="entry name" value="P-loop containing nucleoside triphosphate hydrolases"/>
    <property type="match status" value="1"/>
</dbReference>
<dbReference type="EMBL" id="LK391707">
    <property type="protein sequence ID" value="CDR94331.1"/>
    <property type="molecule type" value="Genomic_DNA"/>
</dbReference>
<dbReference type="GO" id="GO:0042148">
    <property type="term" value="P:DNA strand invasion"/>
    <property type="evidence" value="ECO:0007669"/>
    <property type="project" value="TreeGrafter"/>
</dbReference>
<dbReference type="GO" id="GO:0033063">
    <property type="term" value="C:Rad51B-Rad51C-Rad51D-XRCC2 complex"/>
    <property type="evidence" value="ECO:0007669"/>
    <property type="project" value="TreeGrafter"/>
</dbReference>
<dbReference type="GO" id="GO:0007131">
    <property type="term" value="P:reciprocal meiotic recombination"/>
    <property type="evidence" value="ECO:0007669"/>
    <property type="project" value="TreeGrafter"/>
</dbReference>
<dbReference type="GO" id="GO:0003697">
    <property type="term" value="F:single-stranded DNA binding"/>
    <property type="evidence" value="ECO:0007669"/>
    <property type="project" value="TreeGrafter"/>
</dbReference>
<dbReference type="GO" id="GO:0008094">
    <property type="term" value="F:ATP-dependent activity, acting on DNA"/>
    <property type="evidence" value="ECO:0007669"/>
    <property type="project" value="TreeGrafter"/>
</dbReference>
<dbReference type="GeneID" id="24562872"/>
<dbReference type="OMA" id="CNHEARW"/>
<proteinExistence type="predicted"/>
<dbReference type="InterPro" id="IPR027417">
    <property type="entry name" value="P-loop_NTPase"/>
</dbReference>
<sequence length="341" mass="37091">MDRSRKPDFAKESRANANTSSRSRLLRAYSDLAFVCGCASDVHPGAAVFEPAASSARVRPPFRSSLECLLDRASEDSGVCADVSLRCVFDNLLRGAGIAEVTGASGSGKTSFCLSYANASPGVTLYVDTSGSVCLSRVVNRDKFILLRVFSCEELELVVSDFARRLSEDGYLPCFGDIRARSVAVLVIDSLWPVGLLDSYLRRRFLVRLCVTLRHISWQHNLAVLVCNHEARWDSWPSSVGKRGHRGWLRESFRSRCYVHVSLEQHACFGDNSEVHGIAYASGSSSGHSATGDSGGNPNSDGSSGSGFAVRRVMFICSGGEYGRRSIEFGVSNYGIVLHHN</sequence>
<dbReference type="GO" id="GO:0005657">
    <property type="term" value="C:replication fork"/>
    <property type="evidence" value="ECO:0007669"/>
    <property type="project" value="TreeGrafter"/>
</dbReference>
<keyword evidence="2" id="KW-0539">Nucleus</keyword>
<accession>A0A061D0L0</accession>
<dbReference type="GO" id="GO:0000724">
    <property type="term" value="P:double-strand break repair via homologous recombination"/>
    <property type="evidence" value="ECO:0007669"/>
    <property type="project" value="TreeGrafter"/>
</dbReference>